<keyword evidence="4" id="KW-0808">Transferase</keyword>
<dbReference type="GO" id="GO:0016757">
    <property type="term" value="F:glycosyltransferase activity"/>
    <property type="evidence" value="ECO:0007669"/>
    <property type="project" value="UniProtKB-KW"/>
</dbReference>
<dbReference type="InterPro" id="IPR050748">
    <property type="entry name" value="Glycosyltrans_8_dom-fam"/>
</dbReference>
<dbReference type="SUPFAM" id="SSF53448">
    <property type="entry name" value="Nucleotide-diphospho-sugar transferases"/>
    <property type="match status" value="1"/>
</dbReference>
<organism evidence="6 7">
    <name type="scientific">Tetracentron sinense</name>
    <name type="common">Spur-leaf</name>
    <dbReference type="NCBI Taxonomy" id="13715"/>
    <lineage>
        <taxon>Eukaryota</taxon>
        <taxon>Viridiplantae</taxon>
        <taxon>Streptophyta</taxon>
        <taxon>Embryophyta</taxon>
        <taxon>Tracheophyta</taxon>
        <taxon>Spermatophyta</taxon>
        <taxon>Magnoliopsida</taxon>
        <taxon>Trochodendrales</taxon>
        <taxon>Trochodendraceae</taxon>
        <taxon>Tetracentron</taxon>
    </lineage>
</organism>
<dbReference type="PANTHER" id="PTHR13778">
    <property type="entry name" value="GLYCOSYLTRANSFERASE 8 DOMAIN-CONTAINING PROTEIN"/>
    <property type="match status" value="1"/>
</dbReference>
<dbReference type="Gene3D" id="3.90.550.10">
    <property type="entry name" value="Spore Coat Polysaccharide Biosynthesis Protein SpsA, Chain A"/>
    <property type="match status" value="1"/>
</dbReference>
<name>A0A835D5F6_TETSI</name>
<comment type="caution">
    <text evidence="6">The sequence shown here is derived from an EMBL/GenBank/DDBJ whole genome shotgun (WGS) entry which is preliminary data.</text>
</comment>
<evidence type="ECO:0000256" key="1">
    <source>
        <dbReference type="ARBA" id="ARBA00004877"/>
    </source>
</evidence>
<dbReference type="OrthoDB" id="411524at2759"/>
<dbReference type="Pfam" id="PF01501">
    <property type="entry name" value="Glyco_transf_8"/>
    <property type="match status" value="1"/>
</dbReference>
<comment type="pathway">
    <text evidence="1">Glycan metabolism; pectin biosynthesis.</text>
</comment>
<dbReference type="PANTHER" id="PTHR13778:SF13">
    <property type="entry name" value="GALACTURONOSYLTRANSFERASE-LIKE 3-RELATED"/>
    <property type="match status" value="1"/>
</dbReference>
<dbReference type="GO" id="GO:0005794">
    <property type="term" value="C:Golgi apparatus"/>
    <property type="evidence" value="ECO:0007669"/>
    <property type="project" value="TreeGrafter"/>
</dbReference>
<proteinExistence type="inferred from homology"/>
<gene>
    <name evidence="6" type="ORF">HHK36_025233</name>
</gene>
<dbReference type="AlphaFoldDB" id="A0A835D5F6"/>
<keyword evidence="3" id="KW-0328">Glycosyltransferase</keyword>
<comment type="similarity">
    <text evidence="2 5">Belongs to the glycosyltransferase 8 family.</text>
</comment>
<dbReference type="InterPro" id="IPR029044">
    <property type="entry name" value="Nucleotide-diphossugar_trans"/>
</dbReference>
<evidence type="ECO:0000256" key="5">
    <source>
        <dbReference type="RuleBase" id="RU362027"/>
    </source>
</evidence>
<evidence type="ECO:0000313" key="6">
    <source>
        <dbReference type="EMBL" id="KAF8390706.1"/>
    </source>
</evidence>
<reference evidence="6 7" key="1">
    <citation type="submission" date="2020-04" db="EMBL/GenBank/DDBJ databases">
        <title>Plant Genome Project.</title>
        <authorList>
            <person name="Zhang R.-G."/>
        </authorList>
    </citation>
    <scope>NUCLEOTIDE SEQUENCE [LARGE SCALE GENOMIC DNA]</scope>
    <source>
        <strain evidence="6">YNK0</strain>
        <tissue evidence="6">Leaf</tissue>
    </source>
</reference>
<evidence type="ECO:0000256" key="4">
    <source>
        <dbReference type="ARBA" id="ARBA00022679"/>
    </source>
</evidence>
<evidence type="ECO:0000313" key="7">
    <source>
        <dbReference type="Proteomes" id="UP000655225"/>
    </source>
</evidence>
<protein>
    <recommendedName>
        <fullName evidence="5">Hexosyltransferase</fullName>
        <ecNumber evidence="5">2.4.1.-</ecNumber>
    </recommendedName>
</protein>
<sequence>MVFHFLASHRHAKLRRTILTTFPYLNFHLYHFDTNLVCGKNSSAIRRALDQPLNYARIYLPVLLPSRVHQIIYFDSNLIVVDDVAKIWVTTFLVHPSIATPISPITSLRNSGLTQYSLQPFEVMSLVISTRSNGYRRVEMERREVYREARVVDEDTEEAPYIRAGFVAAVSAGFCRRRERG</sequence>
<dbReference type="Proteomes" id="UP000655225">
    <property type="component" value="Unassembled WGS sequence"/>
</dbReference>
<accession>A0A835D5F6</accession>
<dbReference type="InterPro" id="IPR002495">
    <property type="entry name" value="Glyco_trans_8"/>
</dbReference>
<dbReference type="EC" id="2.4.1.-" evidence="5"/>
<keyword evidence="7" id="KW-1185">Reference proteome</keyword>
<evidence type="ECO:0000256" key="3">
    <source>
        <dbReference type="ARBA" id="ARBA00022676"/>
    </source>
</evidence>
<evidence type="ECO:0000256" key="2">
    <source>
        <dbReference type="ARBA" id="ARBA00006351"/>
    </source>
</evidence>
<dbReference type="EMBL" id="JABCRI010000018">
    <property type="protein sequence ID" value="KAF8390706.1"/>
    <property type="molecule type" value="Genomic_DNA"/>
</dbReference>